<evidence type="ECO:0000259" key="4">
    <source>
        <dbReference type="Pfam" id="PF25976"/>
    </source>
</evidence>
<dbReference type="InterPro" id="IPR059026">
    <property type="entry name" value="LpqB_N"/>
</dbReference>
<evidence type="ECO:0000259" key="3">
    <source>
        <dbReference type="Pfam" id="PF10647"/>
    </source>
</evidence>
<reference evidence="5 6" key="1">
    <citation type="submission" date="2022-12" db="EMBL/GenBank/DDBJ databases">
        <title>Microbacterium terricola strain KV-448 chromosome, complete genome.</title>
        <authorList>
            <person name="Oshima T."/>
            <person name="Moriya T."/>
            <person name="Bessho Y."/>
        </authorList>
    </citation>
    <scope>NUCLEOTIDE SEQUENCE [LARGE SCALE GENOMIC DNA]</scope>
    <source>
        <strain evidence="5 6">KV-448</strain>
    </source>
</reference>
<name>A0ABM8DWT5_9MICO</name>
<feature type="domain" description="Lipoprotein LpqB N-terminal" evidence="4">
    <location>
        <begin position="58"/>
        <end position="175"/>
    </location>
</feature>
<dbReference type="Pfam" id="PF25976">
    <property type="entry name" value="LpqB_N"/>
    <property type="match status" value="1"/>
</dbReference>
<dbReference type="RefSeq" id="WP_263796087.1">
    <property type="nucleotide sequence ID" value="NZ_AP027141.1"/>
</dbReference>
<keyword evidence="1" id="KW-0732">Signal</keyword>
<feature type="signal peptide" evidence="1">
    <location>
        <begin position="1"/>
        <end position="29"/>
    </location>
</feature>
<evidence type="ECO:0000256" key="1">
    <source>
        <dbReference type="SAM" id="SignalP"/>
    </source>
</evidence>
<organism evidence="5 6">
    <name type="scientific">Microbacterium terricola</name>
    <dbReference type="NCBI Taxonomy" id="344163"/>
    <lineage>
        <taxon>Bacteria</taxon>
        <taxon>Bacillati</taxon>
        <taxon>Actinomycetota</taxon>
        <taxon>Actinomycetes</taxon>
        <taxon>Micrococcales</taxon>
        <taxon>Microbacteriaceae</taxon>
        <taxon>Microbacterium</taxon>
    </lineage>
</organism>
<evidence type="ECO:0000313" key="6">
    <source>
        <dbReference type="Proteomes" id="UP001317779"/>
    </source>
</evidence>
<dbReference type="Pfam" id="PF10646">
    <property type="entry name" value="Germane"/>
    <property type="match status" value="1"/>
</dbReference>
<dbReference type="EMBL" id="AP027141">
    <property type="protein sequence ID" value="BDV30065.1"/>
    <property type="molecule type" value="Genomic_DNA"/>
</dbReference>
<feature type="domain" description="GerMN" evidence="2">
    <location>
        <begin position="184"/>
        <end position="292"/>
    </location>
</feature>
<dbReference type="Proteomes" id="UP001317779">
    <property type="component" value="Chromosome"/>
</dbReference>
<feature type="domain" description="Lipoprotein LpqB C-terminal" evidence="3">
    <location>
        <begin position="320"/>
        <end position="551"/>
    </location>
</feature>
<proteinExistence type="predicted"/>
<dbReference type="InterPro" id="IPR018910">
    <property type="entry name" value="LpqB_C"/>
</dbReference>
<feature type="chain" id="PRO_5045824488" evidence="1">
    <location>
        <begin position="30"/>
        <end position="566"/>
    </location>
</feature>
<keyword evidence="6" id="KW-1185">Reference proteome</keyword>
<dbReference type="PROSITE" id="PS51257">
    <property type="entry name" value="PROKAR_LIPOPROTEIN"/>
    <property type="match status" value="1"/>
</dbReference>
<evidence type="ECO:0000259" key="2">
    <source>
        <dbReference type="Pfam" id="PF10646"/>
    </source>
</evidence>
<sequence>MSARRTRRGRSILAALVSGVAVVLMSACAGLPTAGPVYPGLEVGEETGDPDFAFLPDRPQPGATPEQIVDGFLRAGSGTFDGWETAKLFLTTAFRDEWDPEAGVTIDAPGSRVFQSGADDAVSVTILGEATVDESGAYEPLATDSTTLSFALEQEDGEWRISDAADGIVLDRSLFPTVFHRYPLMFFDPTWQYLVPDVRWFPTTNAAARISLALIDGEPSPWLAESVENSFPDAVSLRSPTVPVSGGVAQVNLGPGAIGLEQTTLDRMQTQLSASLEAASAQSVEMTVGTAPLEASVVETRSTRITGPPLVVVDGELGFATGEQLTPIPGLTDAVAQLNPAAVSIQVSAERDAAAARLADGTVARVGADGTIALLDERAGLVDPSIDPFGYIWSVPERDPTGLTASSPGSVAVAVSDAWPGATDITAMAVSRDGTRLVAVTRSGDRELLSIAGIIRDDSGAPVRVGEPLALGTLAGVGRGVAWLDDVTVGVLTASGDDREVVEQTVGGAQATTAAPAGAVSISGSTSAATLRLLGADGVVSVKRGATWQEPVDEVEVLATQQGSPE</sequence>
<protein>
    <submittedName>
        <fullName evidence="5">Lipoprotein LpqB</fullName>
    </submittedName>
</protein>
<accession>A0ABM8DWT5</accession>
<gene>
    <name evidence="5" type="primary">lpqB</name>
    <name evidence="5" type="ORF">Microterr_07250</name>
</gene>
<evidence type="ECO:0000313" key="5">
    <source>
        <dbReference type="EMBL" id="BDV30065.1"/>
    </source>
</evidence>
<dbReference type="InterPro" id="IPR019606">
    <property type="entry name" value="GerMN"/>
</dbReference>
<keyword evidence="5" id="KW-0449">Lipoprotein</keyword>
<dbReference type="Pfam" id="PF10647">
    <property type="entry name" value="Gmad1"/>
    <property type="match status" value="1"/>
</dbReference>